<comment type="subcellular location">
    <subcellularLocation>
        <location evidence="2">Cell membrane</location>
    </subcellularLocation>
    <subcellularLocation>
        <location evidence="1">Membrane</location>
        <topology evidence="1">Single-pass membrane protein</topology>
    </subcellularLocation>
</comment>
<sequence length="246" mass="25465">MSHASPTVHALSGAYALDGLSEDERRRFEDHLGRCGDCALEVRGLQETAARLGAAAAVSAPPRMRSRVLVEVARTRQVAPHQAMPRPEPRPHRRTGRVLPRLLTVAAAACLAVAVALGVLAQRADERADRLQARQELVASVLTAPDARAVTGHVRRGGQGTVVVSRRLDKAVVVLAGLPSVSAARTYELWLLGDGAPRPAGLTEGASGPVLLDGIGAATQVGLTIEPAAGSAAPTTPPIFAAALPA</sequence>
<dbReference type="InterPro" id="IPR018764">
    <property type="entry name" value="RskA_C"/>
</dbReference>
<evidence type="ECO:0000256" key="8">
    <source>
        <dbReference type="ARBA" id="ARBA00023163"/>
    </source>
</evidence>
<dbReference type="Proteomes" id="UP001049518">
    <property type="component" value="Chromosome"/>
</dbReference>
<evidence type="ECO:0000256" key="3">
    <source>
        <dbReference type="ARBA" id="ARBA00022475"/>
    </source>
</evidence>
<evidence type="ECO:0000256" key="10">
    <source>
        <dbReference type="ARBA" id="ARBA00030803"/>
    </source>
</evidence>
<accession>A0ABX8R0F7</accession>
<evidence type="ECO:0000313" key="16">
    <source>
        <dbReference type="Proteomes" id="UP001049518"/>
    </source>
</evidence>
<keyword evidence="6" id="KW-0805">Transcription regulation</keyword>
<gene>
    <name evidence="15" type="ORF">AGRA3207_005898</name>
</gene>
<keyword evidence="16" id="KW-1185">Reference proteome</keyword>
<evidence type="ECO:0000256" key="7">
    <source>
        <dbReference type="ARBA" id="ARBA00023136"/>
    </source>
</evidence>
<evidence type="ECO:0000256" key="1">
    <source>
        <dbReference type="ARBA" id="ARBA00004167"/>
    </source>
</evidence>
<evidence type="ECO:0000256" key="2">
    <source>
        <dbReference type="ARBA" id="ARBA00004236"/>
    </source>
</evidence>
<feature type="domain" description="Anti-sigma K factor RskA C-terminal" evidence="13">
    <location>
        <begin position="105"/>
        <end position="239"/>
    </location>
</feature>
<keyword evidence="4 12" id="KW-0812">Transmembrane</keyword>
<dbReference type="Pfam" id="PF13490">
    <property type="entry name" value="zf-HC2"/>
    <property type="match status" value="1"/>
</dbReference>
<organism evidence="15 16">
    <name type="scientific">Actinomadura graeca</name>
    <dbReference type="NCBI Taxonomy" id="2750812"/>
    <lineage>
        <taxon>Bacteria</taxon>
        <taxon>Bacillati</taxon>
        <taxon>Actinomycetota</taxon>
        <taxon>Actinomycetes</taxon>
        <taxon>Streptosporangiales</taxon>
        <taxon>Thermomonosporaceae</taxon>
        <taxon>Actinomadura</taxon>
    </lineage>
</organism>
<dbReference type="PANTHER" id="PTHR37461">
    <property type="entry name" value="ANTI-SIGMA-K FACTOR RSKA"/>
    <property type="match status" value="1"/>
</dbReference>
<proteinExistence type="predicted"/>
<protein>
    <recommendedName>
        <fullName evidence="10">Regulator of SigK</fullName>
    </recommendedName>
    <alternativeName>
        <fullName evidence="9">Sigma-K anti-sigma factor RskA</fullName>
    </alternativeName>
</protein>
<feature type="region of interest" description="Disordered" evidence="11">
    <location>
        <begin position="76"/>
        <end position="95"/>
    </location>
</feature>
<dbReference type="InterPro" id="IPR051474">
    <property type="entry name" value="Anti-sigma-K/W_factor"/>
</dbReference>
<evidence type="ECO:0000259" key="13">
    <source>
        <dbReference type="Pfam" id="PF10099"/>
    </source>
</evidence>
<name>A0ABX8R0F7_9ACTN</name>
<evidence type="ECO:0000256" key="11">
    <source>
        <dbReference type="SAM" id="MobiDB-lite"/>
    </source>
</evidence>
<evidence type="ECO:0000256" key="12">
    <source>
        <dbReference type="SAM" id="Phobius"/>
    </source>
</evidence>
<feature type="transmembrane region" description="Helical" evidence="12">
    <location>
        <begin position="102"/>
        <end position="121"/>
    </location>
</feature>
<feature type="domain" description="Putative zinc-finger" evidence="14">
    <location>
        <begin position="8"/>
        <end position="39"/>
    </location>
</feature>
<dbReference type="RefSeq" id="WP_231330423.1">
    <property type="nucleotide sequence ID" value="NZ_CP059572.1"/>
</dbReference>
<dbReference type="InterPro" id="IPR041916">
    <property type="entry name" value="Anti_sigma_zinc_sf"/>
</dbReference>
<evidence type="ECO:0000256" key="5">
    <source>
        <dbReference type="ARBA" id="ARBA00022989"/>
    </source>
</evidence>
<keyword evidence="8" id="KW-0804">Transcription</keyword>
<evidence type="ECO:0000313" key="15">
    <source>
        <dbReference type="EMBL" id="QXJ24554.1"/>
    </source>
</evidence>
<dbReference type="InterPro" id="IPR027383">
    <property type="entry name" value="Znf_put"/>
</dbReference>
<keyword evidence="3" id="KW-1003">Cell membrane</keyword>
<evidence type="ECO:0000259" key="14">
    <source>
        <dbReference type="Pfam" id="PF13490"/>
    </source>
</evidence>
<dbReference type="PANTHER" id="PTHR37461:SF1">
    <property type="entry name" value="ANTI-SIGMA-K FACTOR RSKA"/>
    <property type="match status" value="1"/>
</dbReference>
<reference evidence="15" key="1">
    <citation type="submission" date="2020-07" db="EMBL/GenBank/DDBJ databases">
        <authorList>
            <person name="Tarantini F.S."/>
            <person name="Hong K.W."/>
            <person name="Chan K.G."/>
        </authorList>
    </citation>
    <scope>NUCLEOTIDE SEQUENCE</scope>
    <source>
        <strain evidence="15">32-07</strain>
    </source>
</reference>
<evidence type="ECO:0000256" key="9">
    <source>
        <dbReference type="ARBA" id="ARBA00029829"/>
    </source>
</evidence>
<keyword evidence="7 12" id="KW-0472">Membrane</keyword>
<evidence type="ECO:0000256" key="6">
    <source>
        <dbReference type="ARBA" id="ARBA00023015"/>
    </source>
</evidence>
<dbReference type="Gene3D" id="1.10.10.1320">
    <property type="entry name" value="Anti-sigma factor, zinc-finger domain"/>
    <property type="match status" value="1"/>
</dbReference>
<dbReference type="EMBL" id="CP059572">
    <property type="protein sequence ID" value="QXJ24554.1"/>
    <property type="molecule type" value="Genomic_DNA"/>
</dbReference>
<evidence type="ECO:0000256" key="4">
    <source>
        <dbReference type="ARBA" id="ARBA00022692"/>
    </source>
</evidence>
<keyword evidence="5 12" id="KW-1133">Transmembrane helix</keyword>
<dbReference type="Pfam" id="PF10099">
    <property type="entry name" value="RskA_C"/>
    <property type="match status" value="1"/>
</dbReference>